<feature type="transmembrane region" description="Helical" evidence="10">
    <location>
        <begin position="80"/>
        <end position="98"/>
    </location>
</feature>
<sequence>MSWLWLVLGYLFGSTPTGFVVVRLVRGEDIRRHGSGNIGATNVGRVMGKPWAVAVALFDMIKGGLAIALARACAVDDPRILALVGVAAVCGHNFPFWLRFKGGKGVATSFGVLFFLNPPSALIGGALWYAVMRLSRYVSLASMVSLSAVPLLLALFEAPGAYVGAAVALALLTIVRHRANIGRLRAGTESKVGKK</sequence>
<keyword evidence="4 10" id="KW-0812">Transmembrane</keyword>
<dbReference type="KEGG" id="aram:KAR29_05735"/>
<comment type="catalytic activity">
    <reaction evidence="10">
        <text>an acyl phosphate + sn-glycerol 3-phosphate = a 1-acyl-sn-glycero-3-phosphate + phosphate</text>
        <dbReference type="Rhea" id="RHEA:34075"/>
        <dbReference type="ChEBI" id="CHEBI:43474"/>
        <dbReference type="ChEBI" id="CHEBI:57597"/>
        <dbReference type="ChEBI" id="CHEBI:57970"/>
        <dbReference type="ChEBI" id="CHEBI:59918"/>
        <dbReference type="EC" id="2.3.1.275"/>
    </reaction>
</comment>
<dbReference type="Pfam" id="PF02660">
    <property type="entry name" value="G3P_acyltransf"/>
    <property type="match status" value="1"/>
</dbReference>
<evidence type="ECO:0000313" key="11">
    <source>
        <dbReference type="EMBL" id="QTX33373.1"/>
    </source>
</evidence>
<evidence type="ECO:0000256" key="4">
    <source>
        <dbReference type="ARBA" id="ARBA00022692"/>
    </source>
</evidence>
<comment type="pathway">
    <text evidence="10">Lipid metabolism; phospholipid metabolism.</text>
</comment>
<evidence type="ECO:0000313" key="12">
    <source>
        <dbReference type="Proteomes" id="UP000671879"/>
    </source>
</evidence>
<dbReference type="NCBIfam" id="TIGR00023">
    <property type="entry name" value="glycerol-3-phosphate 1-O-acyltransferase PlsY"/>
    <property type="match status" value="1"/>
</dbReference>
<comment type="similarity">
    <text evidence="10">Belongs to the PlsY family.</text>
</comment>
<evidence type="ECO:0000256" key="2">
    <source>
        <dbReference type="ARBA" id="ARBA00022516"/>
    </source>
</evidence>
<keyword evidence="1 10" id="KW-1003">Cell membrane</keyword>
<dbReference type="EC" id="2.3.1.275" evidence="10"/>
<dbReference type="SMART" id="SM01207">
    <property type="entry name" value="G3P_acyltransf"/>
    <property type="match status" value="1"/>
</dbReference>
<keyword evidence="5 10" id="KW-1133">Transmembrane helix</keyword>
<dbReference type="PANTHER" id="PTHR30309">
    <property type="entry name" value="INNER MEMBRANE PROTEIN YGIH"/>
    <property type="match status" value="1"/>
</dbReference>
<dbReference type="GO" id="GO:0043772">
    <property type="term" value="F:acyl-phosphate glycerol-3-phosphate acyltransferase activity"/>
    <property type="evidence" value="ECO:0007669"/>
    <property type="project" value="UniProtKB-UniRule"/>
</dbReference>
<evidence type="ECO:0000256" key="10">
    <source>
        <dbReference type="HAMAP-Rule" id="MF_01043"/>
    </source>
</evidence>
<keyword evidence="8 10" id="KW-0594">Phospholipid biosynthesis</keyword>
<gene>
    <name evidence="10 11" type="primary">plsY</name>
    <name evidence="11" type="ORF">KAR29_05735</name>
</gene>
<dbReference type="PANTHER" id="PTHR30309:SF0">
    <property type="entry name" value="GLYCEROL-3-PHOSPHATE ACYLTRANSFERASE-RELATED"/>
    <property type="match status" value="1"/>
</dbReference>
<evidence type="ECO:0000256" key="8">
    <source>
        <dbReference type="ARBA" id="ARBA00023209"/>
    </source>
</evidence>
<comment type="subunit">
    <text evidence="10">Probably interacts with PlsX.</text>
</comment>
<dbReference type="EMBL" id="CP072943">
    <property type="protein sequence ID" value="QTX33373.1"/>
    <property type="molecule type" value="Genomic_DNA"/>
</dbReference>
<dbReference type="HAMAP" id="MF_01043">
    <property type="entry name" value="PlsY"/>
    <property type="match status" value="1"/>
</dbReference>
<keyword evidence="2 10" id="KW-0444">Lipid biosynthesis</keyword>
<evidence type="ECO:0000256" key="3">
    <source>
        <dbReference type="ARBA" id="ARBA00022679"/>
    </source>
</evidence>
<keyword evidence="12" id="KW-1185">Reference proteome</keyword>
<proteinExistence type="inferred from homology"/>
<keyword evidence="11" id="KW-0012">Acyltransferase</keyword>
<feature type="transmembrane region" description="Helical" evidence="10">
    <location>
        <begin position="162"/>
        <end position="179"/>
    </location>
</feature>
<dbReference type="AlphaFoldDB" id="A0A9Q7AQG9"/>
<evidence type="ECO:0000256" key="6">
    <source>
        <dbReference type="ARBA" id="ARBA00023098"/>
    </source>
</evidence>
<evidence type="ECO:0000256" key="9">
    <source>
        <dbReference type="ARBA" id="ARBA00023264"/>
    </source>
</evidence>
<organism evidence="11 12">
    <name type="scientific">Aminithiophilus ramosus</name>
    <dbReference type="NCBI Taxonomy" id="3029084"/>
    <lineage>
        <taxon>Bacteria</taxon>
        <taxon>Thermotogati</taxon>
        <taxon>Synergistota</taxon>
        <taxon>Synergistia</taxon>
        <taxon>Synergistales</taxon>
        <taxon>Aminithiophilaceae</taxon>
        <taxon>Aminithiophilus</taxon>
    </lineage>
</organism>
<keyword evidence="9 10" id="KW-1208">Phospholipid metabolism</keyword>
<dbReference type="GO" id="GO:0008654">
    <property type="term" value="P:phospholipid biosynthetic process"/>
    <property type="evidence" value="ECO:0007669"/>
    <property type="project" value="UniProtKB-UniRule"/>
</dbReference>
<comment type="function">
    <text evidence="10">Catalyzes the transfer of an acyl group from acyl-phosphate (acyl-PO(4)) to glycerol-3-phosphate (G3P) to form lysophosphatidic acid (LPA). This enzyme utilizes acyl-phosphate as fatty acyl donor, but not acyl-CoA or acyl-ACP.</text>
</comment>
<comment type="subcellular location">
    <subcellularLocation>
        <location evidence="10">Cell membrane</location>
        <topology evidence="10">Multi-pass membrane protein</topology>
    </subcellularLocation>
</comment>
<evidence type="ECO:0000256" key="5">
    <source>
        <dbReference type="ARBA" id="ARBA00022989"/>
    </source>
</evidence>
<keyword evidence="6 10" id="KW-0443">Lipid metabolism</keyword>
<name>A0A9Q7AQG9_9BACT</name>
<dbReference type="GO" id="GO:0005886">
    <property type="term" value="C:plasma membrane"/>
    <property type="evidence" value="ECO:0007669"/>
    <property type="project" value="UniProtKB-SubCell"/>
</dbReference>
<dbReference type="Proteomes" id="UP000671879">
    <property type="component" value="Chromosome"/>
</dbReference>
<evidence type="ECO:0000256" key="1">
    <source>
        <dbReference type="ARBA" id="ARBA00022475"/>
    </source>
</evidence>
<accession>A0A9Q7AQG9</accession>
<feature type="transmembrane region" description="Helical" evidence="10">
    <location>
        <begin position="110"/>
        <end position="130"/>
    </location>
</feature>
<feature type="transmembrane region" description="Helical" evidence="10">
    <location>
        <begin position="51"/>
        <end position="73"/>
    </location>
</feature>
<reference evidence="12" key="1">
    <citation type="submission" date="2021-04" db="EMBL/GenBank/DDBJ databases">
        <title>A novel Synergistetes isolate from a pyrite-forming mixed culture.</title>
        <authorList>
            <person name="Bunk B."/>
            <person name="Sproer C."/>
            <person name="Spring S."/>
            <person name="Pester M."/>
        </authorList>
    </citation>
    <scope>NUCLEOTIDE SEQUENCE [LARGE SCALE GENOMIC DNA]</scope>
    <source>
        <strain evidence="12">J.5.4.2-T.3.5.2</strain>
    </source>
</reference>
<evidence type="ECO:0000256" key="7">
    <source>
        <dbReference type="ARBA" id="ARBA00023136"/>
    </source>
</evidence>
<keyword evidence="7 10" id="KW-0472">Membrane</keyword>
<dbReference type="InterPro" id="IPR003811">
    <property type="entry name" value="G3P_acylTferase_PlsY"/>
</dbReference>
<dbReference type="RefSeq" id="WP_274374658.1">
    <property type="nucleotide sequence ID" value="NZ_CP072943.1"/>
</dbReference>
<protein>
    <recommendedName>
        <fullName evidence="10">Glycerol-3-phosphate acyltransferase</fullName>
    </recommendedName>
    <alternativeName>
        <fullName evidence="10">Acyl-PO4 G3P acyltransferase</fullName>
    </alternativeName>
    <alternativeName>
        <fullName evidence="10">Acyl-phosphate--glycerol-3-phosphate acyltransferase</fullName>
    </alternativeName>
    <alternativeName>
        <fullName evidence="10">G3P acyltransferase</fullName>
        <shortName evidence="10">GPAT</shortName>
        <ecNumber evidence="10">2.3.1.275</ecNumber>
    </alternativeName>
    <alternativeName>
        <fullName evidence="10">Lysophosphatidic acid synthase</fullName>
        <shortName evidence="10">LPA synthase</shortName>
    </alternativeName>
</protein>
<keyword evidence="3 10" id="KW-0808">Transferase</keyword>